<sequence length="244" mass="26548">MRFAAVFREVAAAVSPKYAEIVVALQSRIDRELYAVGELLPSEAQLTEEFRTSRSTVVRALRYLRRQGWLRGVQGKGRIVLGRPAASLTALPLRARYLLQPDQRASLVGERRVVASPRIAAALNQATGASLLAARYLLTADDSRPVGMSTVFVSTALTDKVDVSCDGGLVPYIERRNGITAHRVIERVGARAATEAEIVTLALRERRHVAVCLITVLDAASSPFLAVDAVLSRESPDLLAIYDL</sequence>
<dbReference type="InterPro" id="IPR028978">
    <property type="entry name" value="Chorismate_lyase_/UTRA_dom_sf"/>
</dbReference>
<protein>
    <submittedName>
        <fullName evidence="5">GntR family transcriptional regulator</fullName>
    </submittedName>
</protein>
<dbReference type="PRINTS" id="PR00035">
    <property type="entry name" value="HTHGNTR"/>
</dbReference>
<evidence type="ECO:0000256" key="2">
    <source>
        <dbReference type="ARBA" id="ARBA00023125"/>
    </source>
</evidence>
<keyword evidence="6" id="KW-1185">Reference proteome</keyword>
<comment type="caution">
    <text evidence="5">The sequence shown here is derived from an EMBL/GenBank/DDBJ whole genome shotgun (WGS) entry which is preliminary data.</text>
</comment>
<dbReference type="SMART" id="SM00345">
    <property type="entry name" value="HTH_GNTR"/>
    <property type="match status" value="1"/>
</dbReference>
<proteinExistence type="predicted"/>
<dbReference type="InterPro" id="IPR011663">
    <property type="entry name" value="UTRA"/>
</dbReference>
<dbReference type="Gene3D" id="1.10.10.10">
    <property type="entry name" value="Winged helix-like DNA-binding domain superfamily/Winged helix DNA-binding domain"/>
    <property type="match status" value="1"/>
</dbReference>
<name>A0ABP8DR45_9ACTN</name>
<dbReference type="PROSITE" id="PS50949">
    <property type="entry name" value="HTH_GNTR"/>
    <property type="match status" value="1"/>
</dbReference>
<dbReference type="InterPro" id="IPR050679">
    <property type="entry name" value="Bact_HTH_transcr_reg"/>
</dbReference>
<reference evidence="6" key="1">
    <citation type="journal article" date="2019" name="Int. J. Syst. Evol. Microbiol.">
        <title>The Global Catalogue of Microorganisms (GCM) 10K type strain sequencing project: providing services to taxonomists for standard genome sequencing and annotation.</title>
        <authorList>
            <consortium name="The Broad Institute Genomics Platform"/>
            <consortium name="The Broad Institute Genome Sequencing Center for Infectious Disease"/>
            <person name="Wu L."/>
            <person name="Ma J."/>
        </authorList>
    </citation>
    <scope>NUCLEOTIDE SEQUENCE [LARGE SCALE GENOMIC DNA]</scope>
    <source>
        <strain evidence="6">JCM 17441</strain>
    </source>
</reference>
<dbReference type="Pfam" id="PF00392">
    <property type="entry name" value="GntR"/>
    <property type="match status" value="1"/>
</dbReference>
<keyword evidence="2" id="KW-0238">DNA-binding</keyword>
<evidence type="ECO:0000313" key="6">
    <source>
        <dbReference type="Proteomes" id="UP001500620"/>
    </source>
</evidence>
<dbReference type="Proteomes" id="UP001500620">
    <property type="component" value="Unassembled WGS sequence"/>
</dbReference>
<dbReference type="PANTHER" id="PTHR44846">
    <property type="entry name" value="MANNOSYL-D-GLYCERATE TRANSPORT/METABOLISM SYSTEM REPRESSOR MNGR-RELATED"/>
    <property type="match status" value="1"/>
</dbReference>
<dbReference type="CDD" id="cd07377">
    <property type="entry name" value="WHTH_GntR"/>
    <property type="match status" value="1"/>
</dbReference>
<evidence type="ECO:0000313" key="5">
    <source>
        <dbReference type="EMBL" id="GAA4262227.1"/>
    </source>
</evidence>
<feature type="domain" description="HTH gntR-type" evidence="4">
    <location>
        <begin position="15"/>
        <end position="83"/>
    </location>
</feature>
<organism evidence="5 6">
    <name type="scientific">Dactylosporangium darangshiense</name>
    <dbReference type="NCBI Taxonomy" id="579108"/>
    <lineage>
        <taxon>Bacteria</taxon>
        <taxon>Bacillati</taxon>
        <taxon>Actinomycetota</taxon>
        <taxon>Actinomycetes</taxon>
        <taxon>Micromonosporales</taxon>
        <taxon>Micromonosporaceae</taxon>
        <taxon>Dactylosporangium</taxon>
    </lineage>
</organism>
<dbReference type="InterPro" id="IPR036390">
    <property type="entry name" value="WH_DNA-bd_sf"/>
</dbReference>
<evidence type="ECO:0000256" key="1">
    <source>
        <dbReference type="ARBA" id="ARBA00023015"/>
    </source>
</evidence>
<dbReference type="EMBL" id="BAABAT010000050">
    <property type="protein sequence ID" value="GAA4262227.1"/>
    <property type="molecule type" value="Genomic_DNA"/>
</dbReference>
<keyword evidence="3" id="KW-0804">Transcription</keyword>
<gene>
    <name evidence="5" type="ORF">GCM10022255_098140</name>
</gene>
<keyword evidence="1" id="KW-0805">Transcription regulation</keyword>
<dbReference type="PANTHER" id="PTHR44846:SF17">
    <property type="entry name" value="GNTR-FAMILY TRANSCRIPTIONAL REGULATOR"/>
    <property type="match status" value="1"/>
</dbReference>
<dbReference type="Pfam" id="PF07702">
    <property type="entry name" value="UTRA"/>
    <property type="match status" value="1"/>
</dbReference>
<accession>A0ABP8DR45</accession>
<evidence type="ECO:0000256" key="3">
    <source>
        <dbReference type="ARBA" id="ARBA00023163"/>
    </source>
</evidence>
<evidence type="ECO:0000259" key="4">
    <source>
        <dbReference type="PROSITE" id="PS50949"/>
    </source>
</evidence>
<dbReference type="Gene3D" id="3.40.1410.10">
    <property type="entry name" value="Chorismate lyase-like"/>
    <property type="match status" value="1"/>
</dbReference>
<dbReference type="InterPro" id="IPR036388">
    <property type="entry name" value="WH-like_DNA-bd_sf"/>
</dbReference>
<dbReference type="InterPro" id="IPR000524">
    <property type="entry name" value="Tscrpt_reg_HTH_GntR"/>
</dbReference>
<dbReference type="SUPFAM" id="SSF46785">
    <property type="entry name" value="Winged helix' DNA-binding domain"/>
    <property type="match status" value="1"/>
</dbReference>
<dbReference type="SUPFAM" id="SSF64288">
    <property type="entry name" value="Chorismate lyase-like"/>
    <property type="match status" value="1"/>
</dbReference>